<evidence type="ECO:0000259" key="7">
    <source>
        <dbReference type="PROSITE" id="PS51900"/>
    </source>
</evidence>
<proteinExistence type="inferred from homology"/>
<comment type="similarity">
    <text evidence="1">Belongs to the 'phage' integrase family.</text>
</comment>
<keyword evidence="3 5" id="KW-0238">DNA-binding</keyword>
<keyword evidence="9" id="KW-1185">Reference proteome</keyword>
<comment type="caution">
    <text evidence="8">The sequence shown here is derived from an EMBL/GenBank/DDBJ whole genome shotgun (WGS) entry which is preliminary data.</text>
</comment>
<dbReference type="OrthoDB" id="9803188at2"/>
<keyword evidence="2" id="KW-0229">DNA integration</keyword>
<dbReference type="Gene3D" id="1.10.150.130">
    <property type="match status" value="1"/>
</dbReference>
<evidence type="ECO:0000256" key="5">
    <source>
        <dbReference type="PROSITE-ProRule" id="PRU01248"/>
    </source>
</evidence>
<organism evidence="8 9">
    <name type="scientific">Deinococcus arcticus</name>
    <dbReference type="NCBI Taxonomy" id="2136176"/>
    <lineage>
        <taxon>Bacteria</taxon>
        <taxon>Thermotogati</taxon>
        <taxon>Deinococcota</taxon>
        <taxon>Deinococci</taxon>
        <taxon>Deinococcales</taxon>
        <taxon>Deinococcaceae</taxon>
        <taxon>Deinococcus</taxon>
    </lineage>
</organism>
<dbReference type="GO" id="GO:0003677">
    <property type="term" value="F:DNA binding"/>
    <property type="evidence" value="ECO:0007669"/>
    <property type="project" value="UniProtKB-UniRule"/>
</dbReference>
<dbReference type="InterPro" id="IPR050090">
    <property type="entry name" value="Tyrosine_recombinase_XerCD"/>
</dbReference>
<dbReference type="EMBL" id="PYSV01000021">
    <property type="protein sequence ID" value="PTA66694.1"/>
    <property type="molecule type" value="Genomic_DNA"/>
</dbReference>
<dbReference type="InterPro" id="IPR044068">
    <property type="entry name" value="CB"/>
</dbReference>
<dbReference type="PANTHER" id="PTHR30349:SF41">
    <property type="entry name" value="INTEGRASE_RECOMBINASE PROTEIN MJ0367-RELATED"/>
    <property type="match status" value="1"/>
</dbReference>
<evidence type="ECO:0000256" key="2">
    <source>
        <dbReference type="ARBA" id="ARBA00022908"/>
    </source>
</evidence>
<keyword evidence="4" id="KW-0233">DNA recombination</keyword>
<dbReference type="InterPro" id="IPR010998">
    <property type="entry name" value="Integrase_recombinase_N"/>
</dbReference>
<accession>A0A2T3W4H2</accession>
<dbReference type="SUPFAM" id="SSF56349">
    <property type="entry name" value="DNA breaking-rejoining enzymes"/>
    <property type="match status" value="1"/>
</dbReference>
<dbReference type="CDD" id="cd00397">
    <property type="entry name" value="DNA_BRE_C"/>
    <property type="match status" value="1"/>
</dbReference>
<gene>
    <name evidence="8" type="ORF">C8263_16340</name>
</gene>
<dbReference type="Gene3D" id="1.10.443.10">
    <property type="entry name" value="Intergrase catalytic core"/>
    <property type="match status" value="1"/>
</dbReference>
<protein>
    <submittedName>
        <fullName evidence="8">Integrase</fullName>
    </submittedName>
</protein>
<dbReference type="GO" id="GO:0006310">
    <property type="term" value="P:DNA recombination"/>
    <property type="evidence" value="ECO:0007669"/>
    <property type="project" value="UniProtKB-KW"/>
</dbReference>
<evidence type="ECO:0000313" key="9">
    <source>
        <dbReference type="Proteomes" id="UP000240317"/>
    </source>
</evidence>
<reference evidence="8 9" key="1">
    <citation type="submission" date="2018-03" db="EMBL/GenBank/DDBJ databases">
        <title>Draft genome of Deinococcus sp. OD32.</title>
        <authorList>
            <person name="Wang X.-P."/>
            <person name="Du Z.-J."/>
        </authorList>
    </citation>
    <scope>NUCLEOTIDE SEQUENCE [LARGE SCALE GENOMIC DNA]</scope>
    <source>
        <strain evidence="8 9">OD32</strain>
    </source>
</reference>
<dbReference type="InterPro" id="IPR011010">
    <property type="entry name" value="DNA_brk_join_enz"/>
</dbReference>
<dbReference type="InterPro" id="IPR013762">
    <property type="entry name" value="Integrase-like_cat_sf"/>
</dbReference>
<dbReference type="InterPro" id="IPR004107">
    <property type="entry name" value="Integrase_SAM-like_N"/>
</dbReference>
<evidence type="ECO:0000313" key="8">
    <source>
        <dbReference type="EMBL" id="PTA66694.1"/>
    </source>
</evidence>
<evidence type="ECO:0000256" key="4">
    <source>
        <dbReference type="ARBA" id="ARBA00023172"/>
    </source>
</evidence>
<dbReference type="Proteomes" id="UP000240317">
    <property type="component" value="Unassembled WGS sequence"/>
</dbReference>
<feature type="domain" description="Core-binding (CB)" evidence="7">
    <location>
        <begin position="4"/>
        <end position="80"/>
    </location>
</feature>
<feature type="domain" description="Tyr recombinase" evidence="6">
    <location>
        <begin position="101"/>
        <end position="280"/>
    </location>
</feature>
<dbReference type="RefSeq" id="WP_107139213.1">
    <property type="nucleotide sequence ID" value="NZ_PYSV01000021.1"/>
</dbReference>
<evidence type="ECO:0000259" key="6">
    <source>
        <dbReference type="PROSITE" id="PS51898"/>
    </source>
</evidence>
<evidence type="ECO:0000256" key="1">
    <source>
        <dbReference type="ARBA" id="ARBA00008857"/>
    </source>
</evidence>
<dbReference type="PANTHER" id="PTHR30349">
    <property type="entry name" value="PHAGE INTEGRASE-RELATED"/>
    <property type="match status" value="1"/>
</dbReference>
<dbReference type="InterPro" id="IPR002104">
    <property type="entry name" value="Integrase_catalytic"/>
</dbReference>
<dbReference type="Pfam" id="PF00589">
    <property type="entry name" value="Phage_integrase"/>
    <property type="match status" value="1"/>
</dbReference>
<dbReference type="GO" id="GO:0015074">
    <property type="term" value="P:DNA integration"/>
    <property type="evidence" value="ECO:0007669"/>
    <property type="project" value="UniProtKB-KW"/>
</dbReference>
<dbReference type="Pfam" id="PF02899">
    <property type="entry name" value="Phage_int_SAM_1"/>
    <property type="match status" value="1"/>
</dbReference>
<dbReference type="AlphaFoldDB" id="A0A2T3W4H2"/>
<dbReference type="PROSITE" id="PS51898">
    <property type="entry name" value="TYR_RECOMBINASE"/>
    <property type="match status" value="1"/>
</dbReference>
<sequence>MDAARLQTCATRFLAELQRSPQTIRAYRADLNHLQTWLATHEQVLDAQSLGQYLAAHPTWAAATRSRKHTTFERFAHWAMRHELLDRDPTLHLDRPRLPSPHPKGLRRSDIERIFAAIPGVQRRDALLFRLVYETGLRIGEALGLYLSDLDLTPGDEHLTVLGKGERKRTVLLDDPKLVGTLKRYLRNLPYTHGPLFQATRNSRGGPLRYQSVQERWQSYAQQAGVACTLHQLRHSHATELVNGGVSLATIRKRLGHQHIQTTLRYAEISDGIADDEVRRWRRQQRS</sequence>
<evidence type="ECO:0000256" key="3">
    <source>
        <dbReference type="ARBA" id="ARBA00023125"/>
    </source>
</evidence>
<dbReference type="PROSITE" id="PS51900">
    <property type="entry name" value="CB"/>
    <property type="match status" value="1"/>
</dbReference>
<name>A0A2T3W4H2_9DEIO</name>